<evidence type="ECO:0000256" key="4">
    <source>
        <dbReference type="ARBA" id="ARBA00022692"/>
    </source>
</evidence>
<reference evidence="10 11" key="2">
    <citation type="journal article" date="2010" name="Stand. Genomic Sci.">
        <title>Complete genome sequence of Sebaldella termitidis type strain (NCTC 11300).</title>
        <authorList>
            <person name="Harmon-Smith M."/>
            <person name="Celia L."/>
            <person name="Chertkov O."/>
            <person name="Lapidus A."/>
            <person name="Copeland A."/>
            <person name="Glavina Del Rio T."/>
            <person name="Nolan M."/>
            <person name="Lucas S."/>
            <person name="Tice H."/>
            <person name="Cheng J.F."/>
            <person name="Han C."/>
            <person name="Detter J.C."/>
            <person name="Bruce D."/>
            <person name="Goodwin L."/>
            <person name="Pitluck S."/>
            <person name="Pati A."/>
            <person name="Liolios K."/>
            <person name="Ivanova N."/>
            <person name="Mavromatis K."/>
            <person name="Mikhailova N."/>
            <person name="Chen A."/>
            <person name="Palaniappan K."/>
            <person name="Land M."/>
            <person name="Hauser L."/>
            <person name="Chang Y.J."/>
            <person name="Jeffries C.D."/>
            <person name="Brettin T."/>
            <person name="Goker M."/>
            <person name="Beck B."/>
            <person name="Bristow J."/>
            <person name="Eisen J.A."/>
            <person name="Markowitz V."/>
            <person name="Hugenholtz P."/>
            <person name="Kyrpides N.C."/>
            <person name="Klenk H.P."/>
            <person name="Chen F."/>
        </authorList>
    </citation>
    <scope>NUCLEOTIDE SEQUENCE [LARGE SCALE GENOMIC DNA]</scope>
    <source>
        <strain evidence="11">ATCC 33386 / NCTC 11300</strain>
    </source>
</reference>
<feature type="domain" description="Prepilin type IV endopeptidase peptidase" evidence="8">
    <location>
        <begin position="100"/>
        <end position="201"/>
    </location>
</feature>
<keyword evidence="5 7" id="KW-1133">Transmembrane helix</keyword>
<accession>D1AKW3</accession>
<dbReference type="InterPro" id="IPR010627">
    <property type="entry name" value="Prepilin_pept_A24_N"/>
</dbReference>
<evidence type="ECO:0000256" key="3">
    <source>
        <dbReference type="ARBA" id="ARBA00022475"/>
    </source>
</evidence>
<dbReference type="PANTHER" id="PTHR30487:SF0">
    <property type="entry name" value="PREPILIN LEADER PEPTIDASE_N-METHYLTRANSFERASE-RELATED"/>
    <property type="match status" value="1"/>
</dbReference>
<proteinExistence type="inferred from homology"/>
<evidence type="ECO:0000256" key="2">
    <source>
        <dbReference type="ARBA" id="ARBA00005801"/>
    </source>
</evidence>
<dbReference type="eggNOG" id="COG1989">
    <property type="taxonomic scope" value="Bacteria"/>
</dbReference>
<keyword evidence="4 7" id="KW-0812">Transmembrane</keyword>
<dbReference type="Pfam" id="PF01478">
    <property type="entry name" value="Peptidase_A24"/>
    <property type="match status" value="1"/>
</dbReference>
<comment type="similarity">
    <text evidence="2">Belongs to the peptidase A24 family.</text>
</comment>
<keyword evidence="3" id="KW-1003">Cell membrane</keyword>
<dbReference type="Gene3D" id="1.20.120.1220">
    <property type="match status" value="1"/>
</dbReference>
<evidence type="ECO:0000313" key="10">
    <source>
        <dbReference type="EMBL" id="ACZ07129.1"/>
    </source>
</evidence>
<feature type="transmembrane region" description="Helical" evidence="7">
    <location>
        <begin position="70"/>
        <end position="87"/>
    </location>
</feature>
<feature type="transmembrane region" description="Helical" evidence="7">
    <location>
        <begin position="193"/>
        <end position="213"/>
    </location>
</feature>
<dbReference type="HOGENOM" id="CLU_057101_0_1_0"/>
<evidence type="ECO:0000256" key="5">
    <source>
        <dbReference type="ARBA" id="ARBA00022989"/>
    </source>
</evidence>
<dbReference type="EMBL" id="CP001739">
    <property type="protein sequence ID" value="ACZ07129.1"/>
    <property type="molecule type" value="Genomic_DNA"/>
</dbReference>
<evidence type="ECO:0000256" key="1">
    <source>
        <dbReference type="ARBA" id="ARBA00004651"/>
    </source>
</evidence>
<dbReference type="GO" id="GO:0006465">
    <property type="term" value="P:signal peptide processing"/>
    <property type="evidence" value="ECO:0007669"/>
    <property type="project" value="TreeGrafter"/>
</dbReference>
<dbReference type="GO" id="GO:0004190">
    <property type="term" value="F:aspartic-type endopeptidase activity"/>
    <property type="evidence" value="ECO:0007669"/>
    <property type="project" value="InterPro"/>
</dbReference>
<name>D1AKW3_SEBTE</name>
<dbReference type="Proteomes" id="UP000000845">
    <property type="component" value="Chromosome"/>
</dbReference>
<feature type="domain" description="Prepilin peptidase A24 N-terminal" evidence="9">
    <location>
        <begin position="6"/>
        <end position="87"/>
    </location>
</feature>
<dbReference type="PANTHER" id="PTHR30487">
    <property type="entry name" value="TYPE 4 PREPILIN-LIKE PROTEINS LEADER PEPTIDE-PROCESSING ENZYME"/>
    <property type="match status" value="1"/>
</dbReference>
<organism evidence="10 11">
    <name type="scientific">Sebaldella termitidis (strain ATCC 33386 / NCTC 11300)</name>
    <dbReference type="NCBI Taxonomy" id="526218"/>
    <lineage>
        <taxon>Bacteria</taxon>
        <taxon>Fusobacteriati</taxon>
        <taxon>Fusobacteriota</taxon>
        <taxon>Fusobacteriia</taxon>
        <taxon>Fusobacteriales</taxon>
        <taxon>Leptotrichiaceae</taxon>
        <taxon>Sebaldella</taxon>
    </lineage>
</organism>
<protein>
    <submittedName>
        <fullName evidence="10">Peptidase A24A domain protein</fullName>
    </submittedName>
</protein>
<dbReference type="Pfam" id="PF06750">
    <property type="entry name" value="A24_N_bact"/>
    <property type="match status" value="1"/>
</dbReference>
<comment type="subcellular location">
    <subcellularLocation>
        <location evidence="1">Cell membrane</location>
        <topology evidence="1">Multi-pass membrane protein</topology>
    </subcellularLocation>
</comment>
<dbReference type="AlphaFoldDB" id="D1AKW3"/>
<dbReference type="STRING" id="526218.Sterm_0244"/>
<keyword evidence="6 7" id="KW-0472">Membrane</keyword>
<dbReference type="InterPro" id="IPR050882">
    <property type="entry name" value="Prepilin_peptidase/N-MTase"/>
</dbReference>
<dbReference type="GO" id="GO:0005886">
    <property type="term" value="C:plasma membrane"/>
    <property type="evidence" value="ECO:0007669"/>
    <property type="project" value="UniProtKB-SubCell"/>
</dbReference>
<feature type="transmembrane region" description="Helical" evidence="7">
    <location>
        <begin position="142"/>
        <end position="161"/>
    </location>
</feature>
<evidence type="ECO:0000256" key="7">
    <source>
        <dbReference type="SAM" id="Phobius"/>
    </source>
</evidence>
<gene>
    <name evidence="10" type="ordered locus">Sterm_0244</name>
</gene>
<feature type="transmembrane region" description="Helical" evidence="7">
    <location>
        <begin position="220"/>
        <end position="238"/>
    </location>
</feature>
<dbReference type="InterPro" id="IPR000045">
    <property type="entry name" value="Prepilin_IV_endopep_pep"/>
</dbReference>
<evidence type="ECO:0000259" key="9">
    <source>
        <dbReference type="Pfam" id="PF06750"/>
    </source>
</evidence>
<feature type="transmembrane region" description="Helical" evidence="7">
    <location>
        <begin position="118"/>
        <end position="136"/>
    </location>
</feature>
<evidence type="ECO:0000256" key="6">
    <source>
        <dbReference type="ARBA" id="ARBA00023136"/>
    </source>
</evidence>
<dbReference type="KEGG" id="str:Sterm_0244"/>
<reference evidence="11" key="1">
    <citation type="submission" date="2009-09" db="EMBL/GenBank/DDBJ databases">
        <title>The complete chromosome of Sebaldella termitidis ATCC 33386.</title>
        <authorList>
            <consortium name="US DOE Joint Genome Institute (JGI-PGF)"/>
            <person name="Lucas S."/>
            <person name="Copeland A."/>
            <person name="Lapidus A."/>
            <person name="Glavina del Rio T."/>
            <person name="Dalin E."/>
            <person name="Tice H."/>
            <person name="Bruce D."/>
            <person name="Goodwin L."/>
            <person name="Pitluck S."/>
            <person name="Kyrpides N."/>
            <person name="Mavromatis K."/>
            <person name="Ivanova N."/>
            <person name="Mikhailova N."/>
            <person name="Sims D."/>
            <person name="Meincke L."/>
            <person name="Brettin T."/>
            <person name="Detter J.C."/>
            <person name="Han C."/>
            <person name="Larimer F."/>
            <person name="Land M."/>
            <person name="Hauser L."/>
            <person name="Markowitz V."/>
            <person name="Cheng J.F."/>
            <person name="Hugenholtz P."/>
            <person name="Woyke T."/>
            <person name="Wu D."/>
            <person name="Eisen J.A."/>
        </authorList>
    </citation>
    <scope>NUCLEOTIDE SEQUENCE [LARGE SCALE GENOMIC DNA]</scope>
    <source>
        <strain evidence="11">ATCC 33386 / NCTC 11300</strain>
    </source>
</reference>
<evidence type="ECO:0000313" key="11">
    <source>
        <dbReference type="Proteomes" id="UP000000845"/>
    </source>
</evidence>
<dbReference type="MEROPS" id="A24.019"/>
<keyword evidence="11" id="KW-1185">Reference proteome</keyword>
<evidence type="ECO:0000259" key="8">
    <source>
        <dbReference type="Pfam" id="PF01478"/>
    </source>
</evidence>
<dbReference type="RefSeq" id="WP_012859728.1">
    <property type="nucleotide sequence ID" value="NC_013517.1"/>
</dbReference>
<sequence>MIAALILGLITGSFTGVICYRIPRNESIIFPGSKCDRCAVKIAFYRNIPVFSFLLQHGKCHRCGIKIKRSYFILEILTPVLFLILYFSHGFSIIFFYKAFVYSILLAASFIDIETHIIPDRFFIILLITGFLYSVLRNNPENWFLGAASYGLPVLLLYSASDFINKEIIGFGDVKLICAAGGFISYSGLKNLLWFYEILYISAGIFSFFLIFFRKRTLKCYVAFAPFICFSVFISEVYL</sequence>